<protein>
    <submittedName>
        <fullName evidence="6">Unannotated protein</fullName>
    </submittedName>
</protein>
<dbReference type="InterPro" id="IPR016166">
    <property type="entry name" value="FAD-bd_PCMH"/>
</dbReference>
<feature type="domain" description="FAD-binding PCMH-type" evidence="1">
    <location>
        <begin position="1"/>
        <end position="163"/>
    </location>
</feature>
<evidence type="ECO:0000313" key="5">
    <source>
        <dbReference type="EMBL" id="CAB4861633.1"/>
    </source>
</evidence>
<gene>
    <name evidence="2" type="ORF">UFOPK2658_00411</name>
    <name evidence="3" type="ORF">UFOPK2880_00854</name>
    <name evidence="4" type="ORF">UFOPK3004_00160</name>
    <name evidence="5" type="ORF">UFOPK3304_00489</name>
    <name evidence="6" type="ORF">UFOPK3494_00176</name>
    <name evidence="7" type="ORF">UFOPK4134_00160</name>
</gene>
<organism evidence="6">
    <name type="scientific">freshwater metagenome</name>
    <dbReference type="NCBI Taxonomy" id="449393"/>
    <lineage>
        <taxon>unclassified sequences</taxon>
        <taxon>metagenomes</taxon>
        <taxon>ecological metagenomes</taxon>
    </lineage>
</organism>
<proteinExistence type="predicted"/>
<dbReference type="AlphaFoldDB" id="A0A6J7F647"/>
<dbReference type="EMBL" id="CAEZZP010000045">
    <property type="protein sequence ID" value="CAB4771692.1"/>
    <property type="molecule type" value="Genomic_DNA"/>
</dbReference>
<accession>A0A6J7F647</accession>
<dbReference type="EMBL" id="CAFBMF010000005">
    <property type="protein sequence ID" value="CAB4888935.1"/>
    <property type="molecule type" value="Genomic_DNA"/>
</dbReference>
<dbReference type="GO" id="GO:0071949">
    <property type="term" value="F:FAD binding"/>
    <property type="evidence" value="ECO:0007669"/>
    <property type="project" value="InterPro"/>
</dbReference>
<dbReference type="EMBL" id="CAFAAL010000006">
    <property type="protein sequence ID" value="CAB4793010.1"/>
    <property type="molecule type" value="Genomic_DNA"/>
</dbReference>
<name>A0A6J7F647_9ZZZZ</name>
<dbReference type="Pfam" id="PF01565">
    <property type="entry name" value="FAD_binding_4"/>
    <property type="match status" value="1"/>
</dbReference>
<dbReference type="SUPFAM" id="SSF56176">
    <property type="entry name" value="FAD-binding/transporter-associated domain-like"/>
    <property type="match status" value="1"/>
</dbReference>
<evidence type="ECO:0000259" key="1">
    <source>
        <dbReference type="PROSITE" id="PS51387"/>
    </source>
</evidence>
<evidence type="ECO:0000313" key="6">
    <source>
        <dbReference type="EMBL" id="CAB4888935.1"/>
    </source>
</evidence>
<dbReference type="PANTHER" id="PTHR11748">
    <property type="entry name" value="D-LACTATE DEHYDROGENASE"/>
    <property type="match status" value="1"/>
</dbReference>
<sequence>MGIDLSPFADVVGPANRGPVWIAGQQSRVAAPSSVRIVTAPSGIYDLQPDEMTVVCGAGTSIGELQDSLTAVGQYVNLPRGTHGSGTVGGALSTGRSDIYRLGRGAIRDTLLQARYINHDGQIVSAGGPTVKNVSGFDLCRLLVGSFGQLGFLGEVILRTRPIPQSSRWFMKNDARQDYVEAVLRRVYRPASVLWDGHTVWFCIEGNSRDCDETIQQLATDLGAPTEVAGPPELNTFPFRESIPPAELAELVQSQLSRGSDQLLVEAGVGIVHRHSPTELKITDKTIELLHQRMLQQFNPTGRLNPGVSLTTGSTV</sequence>
<dbReference type="PROSITE" id="PS51387">
    <property type="entry name" value="FAD_PCMH"/>
    <property type="match status" value="1"/>
</dbReference>
<dbReference type="InterPro" id="IPR016169">
    <property type="entry name" value="FAD-bd_PCMH_sub2"/>
</dbReference>
<dbReference type="Gene3D" id="3.30.465.10">
    <property type="match status" value="1"/>
</dbReference>
<dbReference type="EMBL" id="CAFBLJ010000017">
    <property type="protein sequence ID" value="CAB4861633.1"/>
    <property type="molecule type" value="Genomic_DNA"/>
</dbReference>
<dbReference type="PANTHER" id="PTHR11748:SF103">
    <property type="entry name" value="GLYCOLATE OXIDASE SUBUNIT GLCE"/>
    <property type="match status" value="1"/>
</dbReference>
<evidence type="ECO:0000313" key="4">
    <source>
        <dbReference type="EMBL" id="CAB4793010.1"/>
    </source>
</evidence>
<evidence type="ECO:0000313" key="2">
    <source>
        <dbReference type="EMBL" id="CAB4711153.1"/>
    </source>
</evidence>
<dbReference type="EMBL" id="CAEZYH010000009">
    <property type="protein sequence ID" value="CAB4711153.1"/>
    <property type="molecule type" value="Genomic_DNA"/>
</dbReference>
<evidence type="ECO:0000313" key="7">
    <source>
        <dbReference type="EMBL" id="CAB5019111.1"/>
    </source>
</evidence>
<reference evidence="6" key="1">
    <citation type="submission" date="2020-05" db="EMBL/GenBank/DDBJ databases">
        <authorList>
            <person name="Chiriac C."/>
            <person name="Salcher M."/>
            <person name="Ghai R."/>
            <person name="Kavagutti S V."/>
        </authorList>
    </citation>
    <scope>NUCLEOTIDE SEQUENCE</scope>
</reference>
<dbReference type="InterPro" id="IPR036318">
    <property type="entry name" value="FAD-bd_PCMH-like_sf"/>
</dbReference>
<evidence type="ECO:0000313" key="3">
    <source>
        <dbReference type="EMBL" id="CAB4771692.1"/>
    </source>
</evidence>
<dbReference type="EMBL" id="CAFBPS010000005">
    <property type="protein sequence ID" value="CAB5019111.1"/>
    <property type="molecule type" value="Genomic_DNA"/>
</dbReference>
<dbReference type="InterPro" id="IPR006094">
    <property type="entry name" value="Oxid_FAD_bind_N"/>
</dbReference>